<evidence type="ECO:0008006" key="3">
    <source>
        <dbReference type="Google" id="ProtNLM"/>
    </source>
</evidence>
<dbReference type="EMBL" id="JADMCD010000014">
    <property type="protein sequence ID" value="MBF8643200.1"/>
    <property type="molecule type" value="Genomic_DNA"/>
</dbReference>
<reference evidence="1 2" key="1">
    <citation type="submission" date="2020-10" db="EMBL/GenBank/DDBJ databases">
        <title>Genome sequences of Pseudomonas isolates.</title>
        <authorList>
            <person name="Wessels L."/>
            <person name="Reich F."/>
            <person name="Hammerl J."/>
        </authorList>
    </citation>
    <scope>NUCLEOTIDE SEQUENCE [LARGE SCALE GENOMIC DNA]</scope>
    <source>
        <strain evidence="1 2">20-MO00624-0</strain>
    </source>
</reference>
<keyword evidence="2" id="KW-1185">Reference proteome</keyword>
<proteinExistence type="predicted"/>
<evidence type="ECO:0000313" key="1">
    <source>
        <dbReference type="EMBL" id="MBF8643200.1"/>
    </source>
</evidence>
<protein>
    <recommendedName>
        <fullName evidence="3">FtsK gamma domain-containing protein</fullName>
    </recommendedName>
</protein>
<comment type="caution">
    <text evidence="1">The sequence shown here is derived from an EMBL/GenBank/DDBJ whole genome shotgun (WGS) entry which is preliminary data.</text>
</comment>
<organism evidence="1 2">
    <name type="scientific">Pseudomonas luteola</name>
    <dbReference type="NCBI Taxonomy" id="47886"/>
    <lineage>
        <taxon>Bacteria</taxon>
        <taxon>Pseudomonadati</taxon>
        <taxon>Pseudomonadota</taxon>
        <taxon>Gammaproteobacteria</taxon>
        <taxon>Pseudomonadales</taxon>
        <taxon>Pseudomonadaceae</taxon>
        <taxon>Pseudomonas</taxon>
    </lineage>
</organism>
<name>A0ABS0FS87_PSELU</name>
<sequence length="216" mass="23720">MSNVLNEDDAVLLKAISDWTGAFGISHVQRLMRWGYQRSINAVEALTQHGELVITSQGQWSRALKLSEDLPSTNPVIDRNLTMPSFPFDVSLPLPKGSDWSSLMSNMHSQLMAAYGGFKRTLPTNDPFMDRLTPPLLMSVPKKWEESKKRVLVVGQETLGWDSITPTITASIATGLIAQSPTAPKLQHNSSHRYTSAIAGDAISKRVVVFTCLPSG</sequence>
<accession>A0ABS0FS87</accession>
<gene>
    <name evidence="1" type="ORF">IRZ65_21250</name>
</gene>
<dbReference type="Proteomes" id="UP000626180">
    <property type="component" value="Unassembled WGS sequence"/>
</dbReference>
<dbReference type="RefSeq" id="WP_196122279.1">
    <property type="nucleotide sequence ID" value="NZ_JADMCD010000014.1"/>
</dbReference>
<evidence type="ECO:0000313" key="2">
    <source>
        <dbReference type="Proteomes" id="UP000626180"/>
    </source>
</evidence>